<dbReference type="AlphaFoldDB" id="A0A8H4QKP6"/>
<dbReference type="EMBL" id="JAACJL010000057">
    <property type="protein sequence ID" value="KAF4612157.1"/>
    <property type="molecule type" value="Genomic_DNA"/>
</dbReference>
<dbReference type="Gene3D" id="1.20.1280.50">
    <property type="match status" value="1"/>
</dbReference>
<name>A0A8H4QKP6_9AGAR</name>
<organism evidence="1 2">
    <name type="scientific">Agrocybe pediades</name>
    <dbReference type="NCBI Taxonomy" id="84607"/>
    <lineage>
        <taxon>Eukaryota</taxon>
        <taxon>Fungi</taxon>
        <taxon>Dikarya</taxon>
        <taxon>Basidiomycota</taxon>
        <taxon>Agaricomycotina</taxon>
        <taxon>Agaricomycetes</taxon>
        <taxon>Agaricomycetidae</taxon>
        <taxon>Agaricales</taxon>
        <taxon>Agaricineae</taxon>
        <taxon>Strophariaceae</taxon>
        <taxon>Agrocybe</taxon>
    </lineage>
</organism>
<accession>A0A8H4QKP6</accession>
<proteinExistence type="predicted"/>
<evidence type="ECO:0000313" key="1">
    <source>
        <dbReference type="EMBL" id="KAF4612157.1"/>
    </source>
</evidence>
<gene>
    <name evidence="1" type="ORF">D9613_004503</name>
</gene>
<sequence>MAYSHRNDTQHNVIDLSQLGYKCTAMNGNCRLCEEMLVIDKSVNNNAVAHLKELLSRQQQLRTEINITHSPIIRDLPPEILSKVFYSCFSDEMTSEHGEPVKGDVGIPFKLGAVCRTWRQVAWSSPELWTVIVFNKHSSTAFNACNQHLMIKERIERSGSLPLYISLYEHAEEDDDDDDYDYDDDEEGKGKGEECECWKISLKLLAQCSHRWKDVKMDLLRESFKYIASNFKFTPPIRKLTLRSADSYQGWSDYPTNESERLKLWQEPYEFGPRHVQVNQPISFRHFSINWLHVRHVEAKRWPIEDCFNLLKSAPQLVSCSFKRIWMGRSESQSTPLVCHQSLQSLSVAYDNVSTSLFDNITLPSLEFLDYSEPGSRDALDGSCLISFFNRSCSPLKKLLILAQDVMPEHLMSILSTVPTLIHLCLRFPTHYGGRRSMTFLLQRFAKPRSTCETDGSNAESFLPQLEILESQCSGGYLSPYQWTLVPNVFGRRSKLGAVGRRPLNSLVLDTGRPHSVEGVPKDTVARLRNLQKVGIIISYRVMPDGWKVPIYRLRSDARSHWQLVPVTWK</sequence>
<evidence type="ECO:0008006" key="3">
    <source>
        <dbReference type="Google" id="ProtNLM"/>
    </source>
</evidence>
<protein>
    <recommendedName>
        <fullName evidence="3">F-box domain-containing protein</fullName>
    </recommendedName>
</protein>
<dbReference type="Proteomes" id="UP000521872">
    <property type="component" value="Unassembled WGS sequence"/>
</dbReference>
<comment type="caution">
    <text evidence="1">The sequence shown here is derived from an EMBL/GenBank/DDBJ whole genome shotgun (WGS) entry which is preliminary data.</text>
</comment>
<reference evidence="1 2" key="1">
    <citation type="submission" date="2019-12" db="EMBL/GenBank/DDBJ databases">
        <authorList>
            <person name="Floudas D."/>
            <person name="Bentzer J."/>
            <person name="Ahren D."/>
            <person name="Johansson T."/>
            <person name="Persson P."/>
            <person name="Tunlid A."/>
        </authorList>
    </citation>
    <scope>NUCLEOTIDE SEQUENCE [LARGE SCALE GENOMIC DNA]</scope>
    <source>
        <strain evidence="1 2">CBS 102.39</strain>
    </source>
</reference>
<evidence type="ECO:0000313" key="2">
    <source>
        <dbReference type="Proteomes" id="UP000521872"/>
    </source>
</evidence>
<keyword evidence="2" id="KW-1185">Reference proteome</keyword>